<keyword evidence="5" id="KW-0808">Transferase</keyword>
<dbReference type="Gene3D" id="3.40.50.2000">
    <property type="entry name" value="Glycogen Phosphorylase B"/>
    <property type="match status" value="1"/>
</dbReference>
<dbReference type="InterPro" id="IPR019734">
    <property type="entry name" value="TPR_rpt"/>
</dbReference>
<comment type="similarity">
    <text evidence="2">Belongs to the glycosyltransferase 41 family. O-GlcNAc transferase subfamily.</text>
</comment>
<protein>
    <recommendedName>
        <fullName evidence="3">protein O-GlcNAc transferase</fullName>
        <ecNumber evidence="3">2.4.1.255</ecNumber>
    </recommendedName>
</protein>
<evidence type="ECO:0000313" key="9">
    <source>
        <dbReference type="EMBL" id="AUN33503.1"/>
    </source>
</evidence>
<geneLocation type="plasmid" evidence="9 10">
    <name>unnamed1</name>
</geneLocation>
<reference evidence="9 10" key="1">
    <citation type="submission" date="2017-12" db="EMBL/GenBank/DDBJ databases">
        <title>Genomes of bacteria within cyanobacterial aggregates.</title>
        <authorList>
            <person name="Cai H."/>
        </authorList>
    </citation>
    <scope>NUCLEOTIDE SEQUENCE [LARGE SCALE GENOMIC DNA]</scope>
    <source>
        <strain evidence="9 10">TH16</strain>
        <plasmid evidence="9 10">unnamed1</plasmid>
    </source>
</reference>
<evidence type="ECO:0000256" key="3">
    <source>
        <dbReference type="ARBA" id="ARBA00011970"/>
    </source>
</evidence>
<keyword evidence="10" id="KW-1185">Reference proteome</keyword>
<name>A0A2K9NKC7_9PROT</name>
<evidence type="ECO:0000259" key="8">
    <source>
        <dbReference type="Pfam" id="PF13844"/>
    </source>
</evidence>
<dbReference type="RefSeq" id="WP_102115014.1">
    <property type="nucleotide sequence ID" value="NZ_BMGN01000001.1"/>
</dbReference>
<feature type="domain" description="O-GlcNAc transferase C-terminal" evidence="8">
    <location>
        <begin position="218"/>
        <end position="374"/>
    </location>
</feature>
<dbReference type="Pfam" id="PF13844">
    <property type="entry name" value="Glyco_transf_41"/>
    <property type="match status" value="2"/>
</dbReference>
<evidence type="ECO:0000256" key="2">
    <source>
        <dbReference type="ARBA" id="ARBA00005386"/>
    </source>
</evidence>
<dbReference type="SUPFAM" id="SSF53756">
    <property type="entry name" value="UDP-Glycosyltransferase/glycogen phosphorylase"/>
    <property type="match status" value="1"/>
</dbReference>
<evidence type="ECO:0000313" key="10">
    <source>
        <dbReference type="Proteomes" id="UP000234752"/>
    </source>
</evidence>
<dbReference type="KEGG" id="ncb:C0V82_24475"/>
<dbReference type="InterPro" id="IPR011990">
    <property type="entry name" value="TPR-like_helical_dom_sf"/>
</dbReference>
<evidence type="ECO:0000256" key="5">
    <source>
        <dbReference type="ARBA" id="ARBA00022679"/>
    </source>
</evidence>
<sequence length="654" mass="72964">MDIYELFALAHATEAEHGKGAAIRAYQDWLAANEGHPAIHAAWFNLGSLQLSSDDGNGALYSFNEAVRVRPDFTPAVISLGSALERVGQIDMAIQYWGHAVGNLSGVSSDTINYKLTVLKQLARVRMSRQEMSEAEEVLRLSLDVAPARREEMQHWANVRQRQCKWPVLQSFGPVTPEKIMATLAPLTLAYFTDDPILSLANAYSHNRLDVGWPDEFKTSADFAHRRRAPDGRLRIGYLSSDLRNHAIGHLTAEMFGLHDRSRVEVTAFYCGVRIEDAVMHRIRGSVDHWHDITGLDDAAAAALVEECGIDILVDINGNTRDARTRMLGRRPAPVIVNWLGYPGTMASPYHHYIIADQVIIPPGSEKYYSEKVERVPCYQPNDRYRVISPEPQSRAQHGLPEQGVVFCCFNGQQKMTRFNMARWLDILRQVDGSVLWLLRGGDEGDNRLREEAAKAGIDPARLIFAPYAANADHLARYVLADLFLDSSPYGAHTTASDALWMGVPVLTLPGRGFASRVCASLVTAAGTPEFVCDSPAAYVEMAVRLGRDPATLAAARQKLLDLRHTSVLFNTNGFARAMEDAFDRMWAEWEAGALPVPDLTNLDLYLEIGSAMDHDAEEFGFLPDYEERYRKALAKRHALTRVPRDVRLWTQPA</sequence>
<dbReference type="Gene3D" id="3.40.50.11380">
    <property type="match status" value="1"/>
</dbReference>
<accession>A0A2K9NKC7</accession>
<dbReference type="EMBL" id="CP025613">
    <property type="protein sequence ID" value="AUN33503.1"/>
    <property type="molecule type" value="Genomic_DNA"/>
</dbReference>
<dbReference type="InterPro" id="IPR029489">
    <property type="entry name" value="OGT/SEC/SPY_C"/>
</dbReference>
<dbReference type="SMART" id="SM00028">
    <property type="entry name" value="TPR"/>
    <property type="match status" value="3"/>
</dbReference>
<dbReference type="PANTHER" id="PTHR44998:SF1">
    <property type="entry name" value="UDP-N-ACETYLGLUCOSAMINE--PEPTIDE N-ACETYLGLUCOSAMINYLTRANSFERASE 110 KDA SUBUNIT"/>
    <property type="match status" value="1"/>
</dbReference>
<organism evidence="9 10">
    <name type="scientific">Niveispirillum cyanobacteriorum</name>
    <dbReference type="NCBI Taxonomy" id="1612173"/>
    <lineage>
        <taxon>Bacteria</taxon>
        <taxon>Pseudomonadati</taxon>
        <taxon>Pseudomonadota</taxon>
        <taxon>Alphaproteobacteria</taxon>
        <taxon>Rhodospirillales</taxon>
        <taxon>Azospirillaceae</taxon>
        <taxon>Niveispirillum</taxon>
    </lineage>
</organism>
<dbReference type="Proteomes" id="UP000234752">
    <property type="component" value="Plasmid unnamed1"/>
</dbReference>
<dbReference type="GO" id="GO:0097363">
    <property type="term" value="F:protein O-acetylglucosaminyltransferase activity"/>
    <property type="evidence" value="ECO:0007669"/>
    <property type="project" value="UniProtKB-EC"/>
</dbReference>
<feature type="domain" description="O-GlcNAc transferase C-terminal" evidence="8">
    <location>
        <begin position="394"/>
        <end position="578"/>
    </location>
</feature>
<dbReference type="PROSITE" id="PS50005">
    <property type="entry name" value="TPR"/>
    <property type="match status" value="1"/>
</dbReference>
<dbReference type="AlphaFoldDB" id="A0A2K9NKC7"/>
<dbReference type="PANTHER" id="PTHR44998">
    <property type="match status" value="1"/>
</dbReference>
<evidence type="ECO:0000256" key="7">
    <source>
        <dbReference type="ARBA" id="ARBA00022803"/>
    </source>
</evidence>
<keyword evidence="7" id="KW-0802">TPR repeat</keyword>
<gene>
    <name evidence="9" type="ORF">C0V82_24475</name>
</gene>
<evidence type="ECO:0000256" key="4">
    <source>
        <dbReference type="ARBA" id="ARBA00022676"/>
    </source>
</evidence>
<dbReference type="EC" id="2.4.1.255" evidence="3"/>
<comment type="pathway">
    <text evidence="1">Protein modification; protein glycosylation.</text>
</comment>
<dbReference type="OrthoDB" id="146908at2"/>
<keyword evidence="9" id="KW-0614">Plasmid</keyword>
<keyword evidence="4" id="KW-0328">Glycosyltransferase</keyword>
<proteinExistence type="inferred from homology"/>
<dbReference type="Gene3D" id="1.25.40.10">
    <property type="entry name" value="Tetratricopeptide repeat domain"/>
    <property type="match status" value="1"/>
</dbReference>
<dbReference type="SUPFAM" id="SSF48452">
    <property type="entry name" value="TPR-like"/>
    <property type="match status" value="1"/>
</dbReference>
<evidence type="ECO:0000256" key="1">
    <source>
        <dbReference type="ARBA" id="ARBA00004922"/>
    </source>
</evidence>
<keyword evidence="6" id="KW-0677">Repeat</keyword>
<evidence type="ECO:0000256" key="6">
    <source>
        <dbReference type="ARBA" id="ARBA00022737"/>
    </source>
</evidence>